<evidence type="ECO:0000313" key="1">
    <source>
        <dbReference type="EMBL" id="KAK6744533.1"/>
    </source>
</evidence>
<dbReference type="Proteomes" id="UP001303046">
    <property type="component" value="Unassembled WGS sequence"/>
</dbReference>
<sequence length="87" mass="9847">MKKEVERSEFLADPSVGLHRAVRSLARSLAPSSQSVAFDLTLSEGKRLIPVNKKENTGNIDFQRSRKYGFPSVEAKEKRKREKLSSK</sequence>
<name>A0ABR1D3P9_NECAM</name>
<protein>
    <submittedName>
        <fullName evidence="1">Uncharacterized protein</fullName>
    </submittedName>
</protein>
<organism evidence="1 2">
    <name type="scientific">Necator americanus</name>
    <name type="common">Human hookworm</name>
    <dbReference type="NCBI Taxonomy" id="51031"/>
    <lineage>
        <taxon>Eukaryota</taxon>
        <taxon>Metazoa</taxon>
        <taxon>Ecdysozoa</taxon>
        <taxon>Nematoda</taxon>
        <taxon>Chromadorea</taxon>
        <taxon>Rhabditida</taxon>
        <taxon>Rhabditina</taxon>
        <taxon>Rhabditomorpha</taxon>
        <taxon>Strongyloidea</taxon>
        <taxon>Ancylostomatidae</taxon>
        <taxon>Bunostominae</taxon>
        <taxon>Necator</taxon>
    </lineage>
</organism>
<reference evidence="1 2" key="1">
    <citation type="submission" date="2023-08" db="EMBL/GenBank/DDBJ databases">
        <title>A Necator americanus chromosomal reference genome.</title>
        <authorList>
            <person name="Ilik V."/>
            <person name="Petrzelkova K.J."/>
            <person name="Pardy F."/>
            <person name="Fuh T."/>
            <person name="Niatou-Singa F.S."/>
            <person name="Gouil Q."/>
            <person name="Baker L."/>
            <person name="Ritchie M.E."/>
            <person name="Jex A.R."/>
            <person name="Gazzola D."/>
            <person name="Li H."/>
            <person name="Toshio Fujiwara R."/>
            <person name="Zhan B."/>
            <person name="Aroian R.V."/>
            <person name="Pafco B."/>
            <person name="Schwarz E.M."/>
        </authorList>
    </citation>
    <scope>NUCLEOTIDE SEQUENCE [LARGE SCALE GENOMIC DNA]</scope>
    <source>
        <strain evidence="1 2">Aroian</strain>
        <tissue evidence="1">Whole animal</tissue>
    </source>
</reference>
<accession>A0ABR1D3P9</accession>
<dbReference type="EMBL" id="JAVFWL010000003">
    <property type="protein sequence ID" value="KAK6744533.1"/>
    <property type="molecule type" value="Genomic_DNA"/>
</dbReference>
<evidence type="ECO:0000313" key="2">
    <source>
        <dbReference type="Proteomes" id="UP001303046"/>
    </source>
</evidence>
<comment type="caution">
    <text evidence="1">The sequence shown here is derived from an EMBL/GenBank/DDBJ whole genome shotgun (WGS) entry which is preliminary data.</text>
</comment>
<keyword evidence="2" id="KW-1185">Reference proteome</keyword>
<proteinExistence type="predicted"/>
<gene>
    <name evidence="1" type="primary">Necator_chrIII.g12090</name>
    <name evidence="1" type="ORF">RB195_011324</name>
</gene>